<evidence type="ECO:0000256" key="1">
    <source>
        <dbReference type="ARBA" id="ARBA00022793"/>
    </source>
</evidence>
<comment type="cofactor">
    <cofactor evidence="3">
        <name>Mg(2+)</name>
        <dbReference type="ChEBI" id="CHEBI:18420"/>
    </cofactor>
</comment>
<dbReference type="InterPro" id="IPR005252">
    <property type="entry name" value="CoaBC"/>
</dbReference>
<feature type="region of interest" description="Phosphopantothenate--cysteine ligase" evidence="3">
    <location>
        <begin position="192"/>
        <end position="422"/>
    </location>
</feature>
<dbReference type="Gene3D" id="3.40.50.1950">
    <property type="entry name" value="Flavin prenyltransferase-like"/>
    <property type="match status" value="1"/>
</dbReference>
<keyword evidence="2 3" id="KW-0456">Lyase</keyword>
<dbReference type="STRING" id="1630136.AS592_09445"/>
<dbReference type="GO" id="GO:0010181">
    <property type="term" value="F:FMN binding"/>
    <property type="evidence" value="ECO:0007669"/>
    <property type="project" value="UniProtKB-UniRule"/>
</dbReference>
<dbReference type="Gene3D" id="3.40.50.10300">
    <property type="entry name" value="CoaB-like"/>
    <property type="match status" value="1"/>
</dbReference>
<reference evidence="7 8" key="1">
    <citation type="submission" date="2015-11" db="EMBL/GenBank/DDBJ databases">
        <title>Draft genome of Sulfurovum riftiae 1812E, a member of the Epsilonproteobacteria isolated from the tube of the deep-sea hydrothermal vent tubewom Riftia pachyptila.</title>
        <authorList>
            <person name="Vetriani C."/>
            <person name="Giovannelli D."/>
        </authorList>
    </citation>
    <scope>NUCLEOTIDE SEQUENCE [LARGE SCALE GENOMIC DNA]</scope>
    <source>
        <strain evidence="7 8">1812E</strain>
    </source>
</reference>
<dbReference type="EC" id="4.1.1.36" evidence="3"/>
<feature type="binding site" evidence="3">
    <location>
        <position position="302"/>
    </location>
    <ligand>
        <name>CTP</name>
        <dbReference type="ChEBI" id="CHEBI:37563"/>
    </ligand>
</feature>
<feature type="binding site" evidence="3">
    <location>
        <position position="366"/>
    </location>
    <ligand>
        <name>CTP</name>
        <dbReference type="ChEBI" id="CHEBI:37563"/>
    </ligand>
</feature>
<feature type="domain" description="DNA/pantothenate metabolism flavoprotein C-terminal" evidence="6">
    <location>
        <begin position="188"/>
        <end position="276"/>
    </location>
</feature>
<keyword evidence="3 4" id="KW-0288">FMN</keyword>
<dbReference type="EMBL" id="LNKT01000001">
    <property type="protein sequence ID" value="KYJ87339.1"/>
    <property type="molecule type" value="Genomic_DNA"/>
</dbReference>
<protein>
    <recommendedName>
        <fullName evidence="3">Coenzyme A biosynthesis bifunctional protein CoaBC</fullName>
    </recommendedName>
    <alternativeName>
        <fullName evidence="3">DNA/pantothenate metabolism flavoprotein</fullName>
    </alternativeName>
    <alternativeName>
        <fullName evidence="3">Phosphopantothenoylcysteine synthetase/decarboxylase</fullName>
        <shortName evidence="3">PPCS-PPCDC</shortName>
    </alternativeName>
    <domain>
        <recommendedName>
            <fullName evidence="3">Phosphopantothenoylcysteine decarboxylase</fullName>
            <shortName evidence="3">PPC decarboxylase</shortName>
            <shortName evidence="3">PPC-DC</shortName>
            <ecNumber evidence="3">4.1.1.36</ecNumber>
        </recommendedName>
        <alternativeName>
            <fullName evidence="3">CoaC</fullName>
        </alternativeName>
    </domain>
    <domain>
        <recommendedName>
            <fullName evidence="3">Phosphopantothenate--cysteine ligase</fullName>
            <ecNumber evidence="3">6.3.2.5</ecNumber>
        </recommendedName>
        <alternativeName>
            <fullName evidence="3">CoaB</fullName>
        </alternativeName>
        <alternativeName>
            <fullName evidence="3">Phosphopantothenoylcysteine synthetase</fullName>
            <shortName evidence="3">PPC synthetase</shortName>
            <shortName evidence="3">PPC-S</shortName>
        </alternativeName>
    </domain>
</protein>
<feature type="binding site" evidence="3">
    <location>
        <position position="312"/>
    </location>
    <ligand>
        <name>CTP</name>
        <dbReference type="ChEBI" id="CHEBI:37563"/>
    </ligand>
</feature>
<dbReference type="GO" id="GO:0004633">
    <property type="term" value="F:phosphopantothenoylcysteine decarboxylase activity"/>
    <property type="evidence" value="ECO:0007669"/>
    <property type="project" value="UniProtKB-UniRule"/>
</dbReference>
<feature type="binding site" evidence="3">
    <location>
        <begin position="330"/>
        <end position="333"/>
    </location>
    <ligand>
        <name>CTP</name>
        <dbReference type="ChEBI" id="CHEBI:37563"/>
    </ligand>
</feature>
<dbReference type="InterPro" id="IPR007085">
    <property type="entry name" value="DNA/pantothenate-metab_flavo_C"/>
</dbReference>
<feature type="domain" description="DNA/pantothenate metabolism flavoprotein C-terminal" evidence="6">
    <location>
        <begin position="288"/>
        <end position="415"/>
    </location>
</feature>
<feature type="active site" description="Proton donor" evidence="3">
    <location>
        <position position="159"/>
    </location>
</feature>
<keyword evidence="8" id="KW-1185">Reference proteome</keyword>
<comment type="caution">
    <text evidence="7">The sequence shown here is derived from an EMBL/GenBank/DDBJ whole genome shotgun (WGS) entry which is preliminary data.</text>
</comment>
<accession>A0A151CIM0</accession>
<evidence type="ECO:0000256" key="4">
    <source>
        <dbReference type="RuleBase" id="RU364078"/>
    </source>
</evidence>
<dbReference type="EC" id="6.3.2.5" evidence="3"/>
<keyword evidence="3" id="KW-0460">Magnesium</keyword>
<dbReference type="HAMAP" id="MF_02225">
    <property type="entry name" value="CoaBC"/>
    <property type="match status" value="1"/>
</dbReference>
<comment type="cofactor">
    <cofactor evidence="3">
        <name>FMN</name>
        <dbReference type="ChEBI" id="CHEBI:58210"/>
    </cofactor>
    <text evidence="3">Binds 1 FMN per subunit.</text>
</comment>
<comment type="pathway">
    <text evidence="3 4">Cofactor biosynthesis; coenzyme A biosynthesis; CoA from (R)-pantothenate: step 3/5.</text>
</comment>
<keyword evidence="1 3" id="KW-0210">Decarboxylase</keyword>
<dbReference type="GO" id="GO:0015937">
    <property type="term" value="P:coenzyme A biosynthetic process"/>
    <property type="evidence" value="ECO:0007669"/>
    <property type="project" value="UniProtKB-UniRule"/>
</dbReference>
<evidence type="ECO:0000313" key="8">
    <source>
        <dbReference type="Proteomes" id="UP000075359"/>
    </source>
</evidence>
<feature type="region of interest" description="Phosphopantothenoylcysteine decarboxylase" evidence="3">
    <location>
        <begin position="1"/>
        <end position="191"/>
    </location>
</feature>
<comment type="caution">
    <text evidence="3">Lacks conserved residue(s) required for the propagation of feature annotation.</text>
</comment>
<dbReference type="SUPFAM" id="SSF102645">
    <property type="entry name" value="CoaB-like"/>
    <property type="match status" value="1"/>
</dbReference>
<dbReference type="GO" id="GO:0004632">
    <property type="term" value="F:phosphopantothenate--cysteine ligase activity"/>
    <property type="evidence" value="ECO:0007669"/>
    <property type="project" value="UniProtKB-UniRule"/>
</dbReference>
<dbReference type="Pfam" id="PF02441">
    <property type="entry name" value="Flavoprotein"/>
    <property type="match status" value="1"/>
</dbReference>
<dbReference type="GO" id="GO:0015941">
    <property type="term" value="P:pantothenate catabolic process"/>
    <property type="evidence" value="ECO:0007669"/>
    <property type="project" value="InterPro"/>
</dbReference>
<proteinExistence type="inferred from homology"/>
<comment type="similarity">
    <text evidence="3 4">In the C-terminal section; belongs to the PPC synthetase family.</text>
</comment>
<dbReference type="SUPFAM" id="SSF52507">
    <property type="entry name" value="Homo-oligomeric flavin-containing Cys decarboxylases, HFCD"/>
    <property type="match status" value="1"/>
</dbReference>
<gene>
    <name evidence="3" type="primary">coaBC</name>
    <name evidence="7" type="ORF">AS592_09445</name>
</gene>
<dbReference type="GO" id="GO:0071513">
    <property type="term" value="C:phosphopantothenoylcysteine decarboxylase complex"/>
    <property type="evidence" value="ECO:0007669"/>
    <property type="project" value="TreeGrafter"/>
</dbReference>
<comment type="catalytic activity">
    <reaction evidence="3 4">
        <text>N-[(R)-4-phosphopantothenoyl]-L-cysteine + H(+) = (R)-4'-phosphopantetheine + CO2</text>
        <dbReference type="Rhea" id="RHEA:16793"/>
        <dbReference type="ChEBI" id="CHEBI:15378"/>
        <dbReference type="ChEBI" id="CHEBI:16526"/>
        <dbReference type="ChEBI" id="CHEBI:59458"/>
        <dbReference type="ChEBI" id="CHEBI:61723"/>
        <dbReference type="EC" id="4.1.1.36"/>
    </reaction>
</comment>
<comment type="pathway">
    <text evidence="3 4">Cofactor biosynthesis; coenzyme A biosynthesis; CoA from (R)-pantothenate: step 2/5.</text>
</comment>
<dbReference type="GO" id="GO:0046872">
    <property type="term" value="F:metal ion binding"/>
    <property type="evidence" value="ECO:0007669"/>
    <property type="project" value="UniProtKB-KW"/>
</dbReference>
<feature type="domain" description="Flavoprotein" evidence="5">
    <location>
        <begin position="8"/>
        <end position="142"/>
    </location>
</feature>
<organism evidence="7 8">
    <name type="scientific">Sulfurovum riftiae</name>
    <dbReference type="NCBI Taxonomy" id="1630136"/>
    <lineage>
        <taxon>Bacteria</taxon>
        <taxon>Pseudomonadati</taxon>
        <taxon>Campylobacterota</taxon>
        <taxon>Epsilonproteobacteria</taxon>
        <taxon>Campylobacterales</taxon>
        <taxon>Sulfurovaceae</taxon>
        <taxon>Sulfurovum</taxon>
    </lineage>
</organism>
<keyword evidence="3" id="KW-0479">Metal-binding</keyword>
<dbReference type="PANTHER" id="PTHR14359:SF6">
    <property type="entry name" value="PHOSPHOPANTOTHENOYLCYSTEINE DECARBOXYLASE"/>
    <property type="match status" value="1"/>
</dbReference>
<dbReference type="InterPro" id="IPR036551">
    <property type="entry name" value="Flavin_trans-like"/>
</dbReference>
<keyword evidence="3 4" id="KW-0285">Flavoprotein</keyword>
<evidence type="ECO:0000256" key="3">
    <source>
        <dbReference type="HAMAP-Rule" id="MF_02225"/>
    </source>
</evidence>
<dbReference type="Pfam" id="PF04127">
    <property type="entry name" value="DFP"/>
    <property type="match status" value="2"/>
</dbReference>
<dbReference type="PANTHER" id="PTHR14359">
    <property type="entry name" value="HOMO-OLIGOMERIC FLAVIN CONTAINING CYS DECARBOXYLASE FAMILY"/>
    <property type="match status" value="1"/>
</dbReference>
<dbReference type="UniPathway" id="UPA00241">
    <property type="reaction ID" value="UER00353"/>
</dbReference>
<feature type="binding site" evidence="3">
    <location>
        <position position="346"/>
    </location>
    <ligand>
        <name>CTP</name>
        <dbReference type="ChEBI" id="CHEBI:37563"/>
    </ligand>
</feature>
<comment type="similarity">
    <text evidence="3 4">In the N-terminal section; belongs to the HFCD (homo-oligomeric flavin containing Cys decarboxylase) superfamily.</text>
</comment>
<evidence type="ECO:0000313" key="7">
    <source>
        <dbReference type="EMBL" id="KYJ87339.1"/>
    </source>
</evidence>
<dbReference type="InterPro" id="IPR003382">
    <property type="entry name" value="Flavoprotein"/>
</dbReference>
<dbReference type="AlphaFoldDB" id="A0A151CIM0"/>
<comment type="function">
    <text evidence="3">Catalyzes two sequential steps in the biosynthesis of coenzyme A. In the first step cysteine is conjugated to 4'-phosphopantothenate to form 4-phosphopantothenoylcysteine. In the second step the latter compound is decarboxylated to form 4'-phosphopantotheine.</text>
</comment>
<evidence type="ECO:0000259" key="6">
    <source>
        <dbReference type="Pfam" id="PF04127"/>
    </source>
</evidence>
<dbReference type="NCBIfam" id="TIGR00521">
    <property type="entry name" value="coaBC_dfp"/>
    <property type="match status" value="1"/>
</dbReference>
<evidence type="ECO:0000259" key="5">
    <source>
        <dbReference type="Pfam" id="PF02441"/>
    </source>
</evidence>
<comment type="function">
    <text evidence="4">Catalyzes two steps in the biosynthesis of coenzyme A. In the first step cysteine is conjugated to 4'-phosphopantothenate to form 4-phosphopantothenoylcysteine, in the latter compound is decarboxylated to form 4'-phosphopantotheine.</text>
</comment>
<name>A0A151CIM0_9BACT</name>
<keyword evidence="3" id="KW-0511">Multifunctional enzyme</keyword>
<comment type="catalytic activity">
    <reaction evidence="3 4">
        <text>(R)-4'-phosphopantothenate + L-cysteine + CTP = N-[(R)-4-phosphopantothenoyl]-L-cysteine + CMP + diphosphate + H(+)</text>
        <dbReference type="Rhea" id="RHEA:19397"/>
        <dbReference type="ChEBI" id="CHEBI:10986"/>
        <dbReference type="ChEBI" id="CHEBI:15378"/>
        <dbReference type="ChEBI" id="CHEBI:33019"/>
        <dbReference type="ChEBI" id="CHEBI:35235"/>
        <dbReference type="ChEBI" id="CHEBI:37563"/>
        <dbReference type="ChEBI" id="CHEBI:59458"/>
        <dbReference type="ChEBI" id="CHEBI:60377"/>
        <dbReference type="EC" id="6.3.2.5"/>
    </reaction>
</comment>
<keyword evidence="3 4" id="KW-0436">Ligase</keyword>
<dbReference type="InterPro" id="IPR035929">
    <property type="entry name" value="CoaB-like_sf"/>
</dbReference>
<dbReference type="RefSeq" id="WP_067328110.1">
    <property type="nucleotide sequence ID" value="NZ_LNKT01000001.1"/>
</dbReference>
<sequence>MQINLNDKSILLGVTGSISAYKACDLARLFVKAGAEVHIVMTPSAERFVSALTFEALTRNPVLTENSESWSSELNHIEIGKKCDVFIVAPATANTLNKLSKGIADNILAQTALAYAGPMLVAPAANTQMLKNHYTTGSLKMLKVNDYTIIEPQEKQLACGDTGSGALADPEEIFFATAKALLKEPFWTDRRVVVTGGGTREKIDDVRYLSNYSSGKMAKAIVLSLYLRGADVCYLTTKDKEGLPAAVYTIDVEDAEEMLEYTQDAVRVAKKGVMSQASMNSSDPRMLIQKTPFLFMVAAVSDFRPKYPQKGKLKKSALGETWSLELVQTPDILSSLNKDGIRTVAFKAEMDAQNGLENAKALLTQKEVDAVCYNLLDDSSGFGSDENEITFITPNEVTPLGKADKLTLSQAILNASKSLSDD</sequence>
<evidence type="ECO:0000256" key="2">
    <source>
        <dbReference type="ARBA" id="ARBA00023239"/>
    </source>
</evidence>
<dbReference type="Proteomes" id="UP000075359">
    <property type="component" value="Unassembled WGS sequence"/>
</dbReference>
<dbReference type="OrthoDB" id="9802554at2"/>